<name>A0AAP5L6D5_9BACI</name>
<protein>
    <submittedName>
        <fullName evidence="1">HEAT repeat domain-containing protein</fullName>
    </submittedName>
</protein>
<comment type="caution">
    <text evidence="1">The sequence shown here is derived from an EMBL/GenBank/DDBJ whole genome shotgun (WGS) entry which is preliminary data.</text>
</comment>
<sequence length="127" mass="14414">MEELKKRLVSTNIIERDKAIEEIIKSDLLSLRGELINIIEHGPTYAKVGAAKAFSQIATEEDIDTLKRILKMKSWHIRVEAIHGIYKVCGADSAEELTPLLKDKAYGVRVEVEKILNQLAQEKYPLK</sequence>
<dbReference type="Pfam" id="PF13646">
    <property type="entry name" value="HEAT_2"/>
    <property type="match status" value="1"/>
</dbReference>
<dbReference type="AlphaFoldDB" id="A0AAP5L6D5"/>
<gene>
    <name evidence="1" type="ORF">OWO78_22870</name>
</gene>
<evidence type="ECO:0000313" key="2">
    <source>
        <dbReference type="Proteomes" id="UP001174229"/>
    </source>
</evidence>
<dbReference type="InterPro" id="IPR016024">
    <property type="entry name" value="ARM-type_fold"/>
</dbReference>
<dbReference type="Gene3D" id="1.25.10.10">
    <property type="entry name" value="Leucine-rich Repeat Variant"/>
    <property type="match status" value="1"/>
</dbReference>
<evidence type="ECO:0000313" key="1">
    <source>
        <dbReference type="EMBL" id="MDK7394205.1"/>
    </source>
</evidence>
<dbReference type="RefSeq" id="WP_000391845.1">
    <property type="nucleotide sequence ID" value="NZ_CP099450.1"/>
</dbReference>
<accession>A0AAP5L6D5</accession>
<proteinExistence type="predicted"/>
<dbReference type="Proteomes" id="UP001174229">
    <property type="component" value="Unassembled WGS sequence"/>
</dbReference>
<organism evidence="1 2">
    <name type="scientific">Bacillus pacificus</name>
    <dbReference type="NCBI Taxonomy" id="2026187"/>
    <lineage>
        <taxon>Bacteria</taxon>
        <taxon>Bacillati</taxon>
        <taxon>Bacillota</taxon>
        <taxon>Bacilli</taxon>
        <taxon>Bacillales</taxon>
        <taxon>Bacillaceae</taxon>
        <taxon>Bacillus</taxon>
        <taxon>Bacillus cereus group</taxon>
    </lineage>
</organism>
<dbReference type="EMBL" id="JAPNPE010000013">
    <property type="protein sequence ID" value="MDK7394205.1"/>
    <property type="molecule type" value="Genomic_DNA"/>
</dbReference>
<reference evidence="1" key="1">
    <citation type="submission" date="2022-11" db="EMBL/GenBank/DDBJ databases">
        <title>WGS-based characterization of Bacillus cereus isolated from food &amp; feed additives.</title>
        <authorList>
            <person name="Bogaerts B."/>
            <person name="Fraiture M.-A."/>
            <person name="Roosens N.H.C."/>
            <person name="De Keersmaecker S.C.J."/>
            <person name="Vanneste K."/>
        </authorList>
    </citation>
    <scope>NUCLEOTIDE SEQUENCE</scope>
    <source>
        <strain evidence="1">74.2</strain>
    </source>
</reference>
<dbReference type="SUPFAM" id="SSF48371">
    <property type="entry name" value="ARM repeat"/>
    <property type="match status" value="1"/>
</dbReference>
<dbReference type="InterPro" id="IPR011989">
    <property type="entry name" value="ARM-like"/>
</dbReference>